<evidence type="ECO:0000256" key="1">
    <source>
        <dbReference type="ARBA" id="ARBA00013081"/>
    </source>
</evidence>
<comment type="catalytic activity">
    <reaction evidence="12">
        <text>O-phospho-L-seryl-[protein] + H2O = L-seryl-[protein] + phosphate</text>
        <dbReference type="Rhea" id="RHEA:20629"/>
        <dbReference type="Rhea" id="RHEA-COMP:9863"/>
        <dbReference type="Rhea" id="RHEA-COMP:11604"/>
        <dbReference type="ChEBI" id="CHEBI:15377"/>
        <dbReference type="ChEBI" id="CHEBI:29999"/>
        <dbReference type="ChEBI" id="CHEBI:43474"/>
        <dbReference type="ChEBI" id="CHEBI:83421"/>
        <dbReference type="EC" id="3.1.3.16"/>
    </reaction>
</comment>
<evidence type="ECO:0000259" key="17">
    <source>
        <dbReference type="SMART" id="SM00065"/>
    </source>
</evidence>
<organism evidence="19 20">
    <name type="scientific">Streptacidiphilus pinicola</name>
    <dbReference type="NCBI Taxonomy" id="2219663"/>
    <lineage>
        <taxon>Bacteria</taxon>
        <taxon>Bacillati</taxon>
        <taxon>Actinomycetota</taxon>
        <taxon>Actinomycetes</taxon>
        <taxon>Kitasatosporales</taxon>
        <taxon>Streptomycetaceae</taxon>
        <taxon>Streptacidiphilus</taxon>
    </lineage>
</organism>
<keyword evidence="5" id="KW-0547">Nucleotide-binding</keyword>
<evidence type="ECO:0000256" key="14">
    <source>
        <dbReference type="ARBA" id="ARBA00075117"/>
    </source>
</evidence>
<evidence type="ECO:0000256" key="15">
    <source>
        <dbReference type="ARBA" id="ARBA00081350"/>
    </source>
</evidence>
<dbReference type="EC" id="3.1.3.16" evidence="1"/>
<dbReference type="Gene3D" id="3.60.40.10">
    <property type="entry name" value="PPM-type phosphatase domain"/>
    <property type="match status" value="1"/>
</dbReference>
<keyword evidence="20" id="KW-1185">Reference proteome</keyword>
<evidence type="ECO:0000256" key="6">
    <source>
        <dbReference type="ARBA" id="ARBA00022777"/>
    </source>
</evidence>
<protein>
    <recommendedName>
        <fullName evidence="1">protein-serine/threonine phosphatase</fullName>
        <ecNumber evidence="1">3.1.3.16</ecNumber>
    </recommendedName>
    <alternativeName>
        <fullName evidence="15">Protein-serine/threonine phosphatase</fullName>
    </alternativeName>
    <alternativeName>
        <fullName evidence="14">Serine/threonine-protein kinase</fullName>
    </alternativeName>
</protein>
<evidence type="ECO:0000256" key="13">
    <source>
        <dbReference type="ARBA" id="ARBA00056274"/>
    </source>
</evidence>
<evidence type="ECO:0000256" key="8">
    <source>
        <dbReference type="ARBA" id="ARBA00022840"/>
    </source>
</evidence>
<dbReference type="AlphaFoldDB" id="A0A2X0IWS9"/>
<evidence type="ECO:0000256" key="9">
    <source>
        <dbReference type="ARBA" id="ARBA00022842"/>
    </source>
</evidence>
<evidence type="ECO:0000256" key="4">
    <source>
        <dbReference type="ARBA" id="ARBA00022723"/>
    </source>
</evidence>
<keyword evidence="8" id="KW-0067">ATP-binding</keyword>
<accession>A0A2X0IWS9</accession>
<feature type="region of interest" description="Disordered" evidence="16">
    <location>
        <begin position="125"/>
        <end position="233"/>
    </location>
</feature>
<dbReference type="EMBL" id="QKYN01000120">
    <property type="protein sequence ID" value="RAG82206.1"/>
    <property type="molecule type" value="Genomic_DNA"/>
</dbReference>
<evidence type="ECO:0000256" key="11">
    <source>
        <dbReference type="ARBA" id="ARBA00023211"/>
    </source>
</evidence>
<dbReference type="InterPro" id="IPR029016">
    <property type="entry name" value="GAF-like_dom_sf"/>
</dbReference>
<evidence type="ECO:0000313" key="20">
    <source>
        <dbReference type="Proteomes" id="UP000248889"/>
    </source>
</evidence>
<dbReference type="GO" id="GO:0005524">
    <property type="term" value="F:ATP binding"/>
    <property type="evidence" value="ECO:0007669"/>
    <property type="project" value="UniProtKB-KW"/>
</dbReference>
<dbReference type="Proteomes" id="UP000248889">
    <property type="component" value="Unassembled WGS sequence"/>
</dbReference>
<dbReference type="InterPro" id="IPR001932">
    <property type="entry name" value="PPM-type_phosphatase-like_dom"/>
</dbReference>
<dbReference type="Pfam" id="PF13581">
    <property type="entry name" value="HATPase_c_2"/>
    <property type="match status" value="1"/>
</dbReference>
<comment type="function">
    <text evidence="13">Primarily acts as an independent SigF regulator that is sensitive to the osmosensory signal, mediating the cross talk of PknD with the SigF regulon. Possesses both phosphatase and kinase activities. The kinase domain functions as a classic anti-sigma factor-like kinase to phosphorylate the anti-anti-sigma factor domain at the canonical regulatory site, and the phosphatase domain antagonizes this activity.</text>
</comment>
<dbReference type="PANTHER" id="PTHR43156:SF2">
    <property type="entry name" value="STAGE II SPORULATION PROTEIN E"/>
    <property type="match status" value="1"/>
</dbReference>
<reference evidence="19 20" key="1">
    <citation type="submission" date="2018-06" db="EMBL/GenBank/DDBJ databases">
        <title>Streptacidiphilus pinicola sp. nov., isolated from pine grove soil.</title>
        <authorList>
            <person name="Roh S.G."/>
            <person name="Park S."/>
            <person name="Kim M.-K."/>
            <person name="Yun B.-R."/>
            <person name="Park J."/>
            <person name="Kim M.J."/>
            <person name="Kim Y.S."/>
            <person name="Kim S.B."/>
        </authorList>
    </citation>
    <scope>NUCLEOTIDE SEQUENCE [LARGE SCALE GENOMIC DNA]</scope>
    <source>
        <strain evidence="19 20">MMS16-CNU450</strain>
    </source>
</reference>
<dbReference type="FunFam" id="3.60.40.10:FF:000005">
    <property type="entry name" value="Serine/threonine protein phosphatase"/>
    <property type="match status" value="1"/>
</dbReference>
<name>A0A2X0IWS9_9ACTN</name>
<dbReference type="SMART" id="SM00331">
    <property type="entry name" value="PP2C_SIG"/>
    <property type="match status" value="1"/>
</dbReference>
<dbReference type="GO" id="GO:0004722">
    <property type="term" value="F:protein serine/threonine phosphatase activity"/>
    <property type="evidence" value="ECO:0007669"/>
    <property type="project" value="UniProtKB-EC"/>
</dbReference>
<dbReference type="Gene3D" id="3.30.450.20">
    <property type="entry name" value="PAS domain"/>
    <property type="match status" value="1"/>
</dbReference>
<feature type="compositionally biased region" description="Low complexity" evidence="16">
    <location>
        <begin position="1"/>
        <end position="25"/>
    </location>
</feature>
<dbReference type="Gene3D" id="3.30.450.40">
    <property type="match status" value="1"/>
</dbReference>
<dbReference type="InterPro" id="IPR036457">
    <property type="entry name" value="PPM-type-like_dom_sf"/>
</dbReference>
<keyword evidence="10" id="KW-0904">Protein phosphatase</keyword>
<evidence type="ECO:0000256" key="2">
    <source>
        <dbReference type="ARBA" id="ARBA00022553"/>
    </source>
</evidence>
<gene>
    <name evidence="19" type="ORF">DN069_28755</name>
</gene>
<evidence type="ECO:0000256" key="5">
    <source>
        <dbReference type="ARBA" id="ARBA00022741"/>
    </source>
</evidence>
<keyword evidence="11" id="KW-0464">Manganese</keyword>
<comment type="caution">
    <text evidence="19">The sequence shown here is derived from an EMBL/GenBank/DDBJ whole genome shotgun (WGS) entry which is preliminary data.</text>
</comment>
<evidence type="ECO:0000256" key="16">
    <source>
        <dbReference type="SAM" id="MobiDB-lite"/>
    </source>
</evidence>
<keyword evidence="4" id="KW-0479">Metal-binding</keyword>
<dbReference type="GO" id="GO:0016301">
    <property type="term" value="F:kinase activity"/>
    <property type="evidence" value="ECO:0007669"/>
    <property type="project" value="UniProtKB-KW"/>
</dbReference>
<dbReference type="SUPFAM" id="SSF81606">
    <property type="entry name" value="PP2C-like"/>
    <property type="match status" value="1"/>
</dbReference>
<dbReference type="OrthoDB" id="3916157at2"/>
<evidence type="ECO:0000313" key="19">
    <source>
        <dbReference type="EMBL" id="RAG82206.1"/>
    </source>
</evidence>
<dbReference type="PANTHER" id="PTHR43156">
    <property type="entry name" value="STAGE II SPORULATION PROTEIN E-RELATED"/>
    <property type="match status" value="1"/>
</dbReference>
<feature type="region of interest" description="Disordered" evidence="16">
    <location>
        <begin position="1"/>
        <end position="26"/>
    </location>
</feature>
<feature type="domain" description="PPM-type phosphatase" evidence="18">
    <location>
        <begin position="442"/>
        <end position="665"/>
    </location>
</feature>
<feature type="domain" description="GAF" evidence="17">
    <location>
        <begin position="274"/>
        <end position="422"/>
    </location>
</feature>
<keyword evidence="3" id="KW-0808">Transferase</keyword>
<dbReference type="RefSeq" id="WP_111505852.1">
    <property type="nucleotide sequence ID" value="NZ_QKYN01000120.1"/>
</dbReference>
<dbReference type="CDD" id="cd16936">
    <property type="entry name" value="HATPase_RsbW-like"/>
    <property type="match status" value="1"/>
</dbReference>
<evidence type="ECO:0000256" key="3">
    <source>
        <dbReference type="ARBA" id="ARBA00022679"/>
    </source>
</evidence>
<evidence type="ECO:0000256" key="7">
    <source>
        <dbReference type="ARBA" id="ARBA00022801"/>
    </source>
</evidence>
<dbReference type="Pfam" id="PF07228">
    <property type="entry name" value="SpoIIE"/>
    <property type="match status" value="1"/>
</dbReference>
<keyword evidence="2" id="KW-0597">Phosphoprotein</keyword>
<dbReference type="InterPro" id="IPR052016">
    <property type="entry name" value="Bact_Sigma-Reg"/>
</dbReference>
<evidence type="ECO:0000256" key="12">
    <source>
        <dbReference type="ARBA" id="ARBA00047761"/>
    </source>
</evidence>
<dbReference type="SUPFAM" id="SSF55781">
    <property type="entry name" value="GAF domain-like"/>
    <property type="match status" value="1"/>
</dbReference>
<evidence type="ECO:0000259" key="18">
    <source>
        <dbReference type="SMART" id="SM00331"/>
    </source>
</evidence>
<keyword evidence="9" id="KW-0460">Magnesium</keyword>
<dbReference type="GO" id="GO:0046872">
    <property type="term" value="F:metal ion binding"/>
    <property type="evidence" value="ECO:0007669"/>
    <property type="project" value="UniProtKB-KW"/>
</dbReference>
<proteinExistence type="predicted"/>
<dbReference type="InterPro" id="IPR003594">
    <property type="entry name" value="HATPase_dom"/>
</dbReference>
<evidence type="ECO:0000256" key="10">
    <source>
        <dbReference type="ARBA" id="ARBA00022912"/>
    </source>
</evidence>
<dbReference type="InterPro" id="IPR003018">
    <property type="entry name" value="GAF"/>
</dbReference>
<dbReference type="SMART" id="SM00065">
    <property type="entry name" value="GAF"/>
    <property type="match status" value="1"/>
</dbReference>
<keyword evidence="7" id="KW-0378">Hydrolase</keyword>
<keyword evidence="6" id="KW-0418">Kinase</keyword>
<sequence length="814" mass="86424">MASASDPVARSAAAPPAAQPGSPASGEQLTAAVLASLGIGTWRWNRGEGLLEADTRTRELLGLPLDGPRPNAATIRARLHGEDFVRLSAIAQLSASEQRPSEIRVRLVSPDGRLLRTLHLQISPGPAGSPYTLQGTVLDGGRCTPAGHPSAAPGARAQQPDGSGLPPDEGSAPADAQIATEGWGSVPTPTDLTPGTAADAWADAPGSDAAPRTEPPPAPQRSATPGETEERARRQIQALNSLPATAPRLPAADLRRSREAFLLDAGRALAEAGTTSEVLRVAATLAMPGFSPDAQAVFGVEGTVLTVVGQHGHTPDQTQPFEMPLDTEYPAAQVARTGRAIYLSSPAEYQRRFPATWPLAEQFHRRSWAFLPLVTAGRTTGAWLAAFETPVEFTPDERAVLSTVARMLSQALERAHTNEAERALSRGLRRSMGNSAREIDGLTVTARYVPTGGGLLVGGDWYDAIDLPGGRIALVVGDVQGHDVHAAGVMSRLRTAVHAYAVEGHRPDAVLSRASRFLASLDEDRFATCLYIEADPARGRLEIARAGHPHPVLRMTDGTCVIRHVDGGLPLGLAPDGEDYPVTALDLQVGEVLMVCTDGLIETGGHDMFSGWVRVRDVMAPGPAADLEGMADGLIRAVHGPDSHRDAGRLADRREDDIALLLLRRDAMDGAPKPVGRRVVVTVGQGQPARIASARRELRGILQDWNSTEAADAAVLLVSELLTNVLLHTDQEGALLAELSGAPGERRLRIEVSDGSDELPHLRSPGEMASNGRGLVLLDLLADRWGVRPSGEGKVVWFEMSEKKQDRREDQSSV</sequence>
<dbReference type="Pfam" id="PF13185">
    <property type="entry name" value="GAF_2"/>
    <property type="match status" value="1"/>
</dbReference>